<dbReference type="Proteomes" id="UP000078263">
    <property type="component" value="Chromosome"/>
</dbReference>
<dbReference type="KEGG" id="pns:A9D12_09705"/>
<dbReference type="Pfam" id="PF07237">
    <property type="entry name" value="DUF1428"/>
    <property type="match status" value="1"/>
</dbReference>
<dbReference type="STRING" id="1112.A9D12_09705"/>
<gene>
    <name evidence="1" type="ORF">A9D12_09705</name>
</gene>
<name>A0A192D916_9SPHN</name>
<dbReference type="PIRSF" id="PIRSF007028">
    <property type="entry name" value="UCP007028"/>
    <property type="match status" value="1"/>
</dbReference>
<dbReference type="SUPFAM" id="SSF54909">
    <property type="entry name" value="Dimeric alpha+beta barrel"/>
    <property type="match status" value="1"/>
</dbReference>
<organism evidence="1 2">
    <name type="scientific">Erythrobacter neustonensis</name>
    <dbReference type="NCBI Taxonomy" id="1112"/>
    <lineage>
        <taxon>Bacteria</taxon>
        <taxon>Pseudomonadati</taxon>
        <taxon>Pseudomonadota</taxon>
        <taxon>Alphaproteobacteria</taxon>
        <taxon>Sphingomonadales</taxon>
        <taxon>Erythrobacteraceae</taxon>
        <taxon>Erythrobacter/Porphyrobacter group</taxon>
        <taxon>Erythrobacter</taxon>
    </lineage>
</organism>
<proteinExistence type="predicted"/>
<sequence length="124" mass="13918">MMYVQGFVLAVPEGKKDAYRDIAERFWEIMKDYGALSQVECWEADVKDGTTTDFRMAVKAEAGEKIVFSWVTWPDRATADASHDKLMADPRMAEQFGAPDGSDMPFDGKRMIVGGFEPIVNKQA</sequence>
<dbReference type="OrthoDB" id="9792392at2"/>
<dbReference type="InterPro" id="IPR011008">
    <property type="entry name" value="Dimeric_a/b-barrel"/>
</dbReference>
<evidence type="ECO:0000313" key="2">
    <source>
        <dbReference type="Proteomes" id="UP000078263"/>
    </source>
</evidence>
<keyword evidence="2" id="KW-1185">Reference proteome</keyword>
<protein>
    <submittedName>
        <fullName evidence="1">RNA signal recognition particle</fullName>
    </submittedName>
</protein>
<dbReference type="AlphaFoldDB" id="A0A192D916"/>
<reference evidence="1 2" key="1">
    <citation type="submission" date="2016-05" db="EMBL/GenBank/DDBJ databases">
        <title>Compelete Genome Sequence of Bacteriochlorophyll-Synthesizing Bacterium Porphyrobacter neustonensis DSM 9434.</title>
        <authorList>
            <person name="Shi X.-L."/>
            <person name="Wu Y.-H."/>
            <person name="Cheng H."/>
            <person name="Xu L."/>
            <person name="Zhang X.-Q."/>
            <person name="Wang C.-S."/>
            <person name="Xu X.-W."/>
        </authorList>
    </citation>
    <scope>NUCLEOTIDE SEQUENCE [LARGE SCALE GENOMIC DNA]</scope>
    <source>
        <strain evidence="1 2">DSM 9434</strain>
    </source>
</reference>
<dbReference type="EMBL" id="CP016033">
    <property type="protein sequence ID" value="ANK14259.1"/>
    <property type="molecule type" value="Genomic_DNA"/>
</dbReference>
<dbReference type="Gene3D" id="3.30.70.100">
    <property type="match status" value="1"/>
</dbReference>
<evidence type="ECO:0000313" key="1">
    <source>
        <dbReference type="EMBL" id="ANK14259.1"/>
    </source>
</evidence>
<accession>A0A192D916</accession>
<dbReference type="InterPro" id="IPR009874">
    <property type="entry name" value="DUF1428"/>
</dbReference>